<evidence type="ECO:0000313" key="2">
    <source>
        <dbReference type="EMBL" id="KAF3707352.1"/>
    </source>
</evidence>
<reference evidence="3" key="2">
    <citation type="submission" date="2019-02" db="EMBL/GenBank/DDBJ databases">
        <title>Opniocepnalus argus Var Kimnra genome.</title>
        <authorList>
            <person name="Zhou C."/>
            <person name="Xiao S."/>
        </authorList>
    </citation>
    <scope>NUCLEOTIDE SEQUENCE [LARGE SCALE GENOMIC DNA]</scope>
</reference>
<keyword evidence="1" id="KW-0472">Membrane</keyword>
<accession>A0A6G1QXJ8</accession>
<reference evidence="2 3" key="1">
    <citation type="submission" date="2019-02" db="EMBL/GenBank/DDBJ databases">
        <title>Opniocepnalus argus genome.</title>
        <authorList>
            <person name="Zhou C."/>
            <person name="Xiao S."/>
        </authorList>
    </citation>
    <scope>NUCLEOTIDE SEQUENCE [LARGE SCALE GENOMIC DNA]</scope>
    <source>
        <strain evidence="2">OARG1902GOOAL</strain>
        <tissue evidence="2">Muscle</tissue>
    </source>
</reference>
<dbReference type="Proteomes" id="UP000503349">
    <property type="component" value="Chromosome 1"/>
</dbReference>
<name>A0A6G1QXJ8_CHAAH</name>
<dbReference type="EMBL" id="CM015712">
    <property type="protein sequence ID" value="KAF3707352.1"/>
    <property type="molecule type" value="Genomic_DNA"/>
</dbReference>
<organism evidence="2 3">
    <name type="scientific">Channa argus</name>
    <name type="common">Northern snakehead</name>
    <name type="synonym">Ophicephalus argus</name>
    <dbReference type="NCBI Taxonomy" id="215402"/>
    <lineage>
        <taxon>Eukaryota</taxon>
        <taxon>Metazoa</taxon>
        <taxon>Chordata</taxon>
        <taxon>Craniata</taxon>
        <taxon>Vertebrata</taxon>
        <taxon>Euteleostomi</taxon>
        <taxon>Actinopterygii</taxon>
        <taxon>Neopterygii</taxon>
        <taxon>Teleostei</taxon>
        <taxon>Neoteleostei</taxon>
        <taxon>Acanthomorphata</taxon>
        <taxon>Anabantaria</taxon>
        <taxon>Anabantiformes</taxon>
        <taxon>Channoidei</taxon>
        <taxon>Channidae</taxon>
        <taxon>Channa</taxon>
    </lineage>
</organism>
<sequence length="57" mass="6674">MFYHSFFNNSISTLPSLISILVLVFCFLKINEHLQLYHDRLRKSCEVTVSVLSWLLG</sequence>
<keyword evidence="1" id="KW-0812">Transmembrane</keyword>
<protein>
    <submittedName>
        <fullName evidence="2">Uncharacterized protein</fullName>
    </submittedName>
</protein>
<feature type="transmembrane region" description="Helical" evidence="1">
    <location>
        <begin position="6"/>
        <end position="28"/>
    </location>
</feature>
<dbReference type="AlphaFoldDB" id="A0A6G1QXJ8"/>
<proteinExistence type="predicted"/>
<keyword evidence="1" id="KW-1133">Transmembrane helix</keyword>
<evidence type="ECO:0000313" key="3">
    <source>
        <dbReference type="Proteomes" id="UP000503349"/>
    </source>
</evidence>
<gene>
    <name evidence="2" type="ORF">EXN66_Car000525</name>
</gene>
<keyword evidence="3" id="KW-1185">Reference proteome</keyword>
<evidence type="ECO:0000256" key="1">
    <source>
        <dbReference type="SAM" id="Phobius"/>
    </source>
</evidence>